<dbReference type="EMBL" id="LKTM01000355">
    <property type="protein sequence ID" value="KQH76246.1"/>
    <property type="molecule type" value="Genomic_DNA"/>
</dbReference>
<organism evidence="1 2">
    <name type="scientific">Mycobacterium gordonae</name>
    <dbReference type="NCBI Taxonomy" id="1778"/>
    <lineage>
        <taxon>Bacteria</taxon>
        <taxon>Bacillati</taxon>
        <taxon>Actinomycetota</taxon>
        <taxon>Actinomycetes</taxon>
        <taxon>Mycobacteriales</taxon>
        <taxon>Mycobacteriaceae</taxon>
        <taxon>Mycobacterium</taxon>
    </lineage>
</organism>
<name>A0A0Q2QWA1_MYCGO</name>
<comment type="caution">
    <text evidence="1">The sequence shown here is derived from an EMBL/GenBank/DDBJ whole genome shotgun (WGS) entry which is preliminary data.</text>
</comment>
<protein>
    <submittedName>
        <fullName evidence="1">Uncharacterized protein</fullName>
    </submittedName>
</protein>
<evidence type="ECO:0000313" key="1">
    <source>
        <dbReference type="EMBL" id="KQH76246.1"/>
    </source>
</evidence>
<accession>A0A0Q2QWA1</accession>
<gene>
    <name evidence="1" type="ORF">AO501_09535</name>
</gene>
<reference evidence="1 2" key="1">
    <citation type="submission" date="2015-10" db="EMBL/GenBank/DDBJ databases">
        <title>Mycobacterium gordonae draft genome assembly.</title>
        <authorList>
            <person name="Ustinova V."/>
            <person name="Smirnova T."/>
            <person name="Blagodatskikh K."/>
            <person name="Varlamov D."/>
            <person name="Larionova E."/>
            <person name="Chernousova L."/>
        </authorList>
    </citation>
    <scope>NUCLEOTIDE SEQUENCE [LARGE SCALE GENOMIC DNA]</scope>
    <source>
        <strain evidence="1 2">CTRI 14-8773</strain>
    </source>
</reference>
<proteinExistence type="predicted"/>
<evidence type="ECO:0000313" key="2">
    <source>
        <dbReference type="Proteomes" id="UP000051677"/>
    </source>
</evidence>
<dbReference type="Proteomes" id="UP000051677">
    <property type="component" value="Unassembled WGS sequence"/>
</dbReference>
<dbReference type="AlphaFoldDB" id="A0A0Q2QWA1"/>
<sequence>MNPGVPAPGEDRCENRSDNEQEIHTIMTQPIGIEQKPFVDDRYERFRQAVEILAEDENVAGAELPFNGEGLRALAADLIDARALDGLTESDANWLGMLIAFDFCRGLPRFGWRINDMFSQKPTFTPSGGYDNEMAVVYAYVKAFRAILEPFAVDIDEANETFGGSR</sequence>